<evidence type="ECO:0000313" key="4">
    <source>
        <dbReference type="EMBL" id="KXA97526.1"/>
    </source>
</evidence>
<keyword evidence="5" id="KW-1185">Reference proteome</keyword>
<dbReference type="AlphaFoldDB" id="A0A133UTU0"/>
<proteinExistence type="predicted"/>
<evidence type="ECO:0000313" key="5">
    <source>
        <dbReference type="Proteomes" id="UP000070414"/>
    </source>
</evidence>
<evidence type="ECO:0000259" key="3">
    <source>
        <dbReference type="PROSITE" id="PS51371"/>
    </source>
</evidence>
<organism evidence="4 5">
    <name type="scientific">candidate division MSBL1 archaeon SCGC-AAA259I14</name>
    <dbReference type="NCBI Taxonomy" id="1698268"/>
    <lineage>
        <taxon>Archaea</taxon>
        <taxon>Methanobacteriati</taxon>
        <taxon>Methanobacteriota</taxon>
        <taxon>candidate division MSBL1</taxon>
    </lineage>
</organism>
<gene>
    <name evidence="4" type="ORF">AKJ38_01015</name>
</gene>
<dbReference type="SMART" id="SM00116">
    <property type="entry name" value="CBS"/>
    <property type="match status" value="2"/>
</dbReference>
<evidence type="ECO:0000256" key="2">
    <source>
        <dbReference type="PROSITE-ProRule" id="PRU00703"/>
    </source>
</evidence>
<feature type="domain" description="CBS" evidence="3">
    <location>
        <begin position="97"/>
        <end position="148"/>
    </location>
</feature>
<evidence type="ECO:0000256" key="1">
    <source>
        <dbReference type="ARBA" id="ARBA00023122"/>
    </source>
</evidence>
<dbReference type="Gene3D" id="3.10.580.10">
    <property type="entry name" value="CBS-domain"/>
    <property type="match status" value="1"/>
</dbReference>
<comment type="caution">
    <text evidence="4">The sequence shown here is derived from an EMBL/GenBank/DDBJ whole genome shotgun (WGS) entry which is preliminary data.</text>
</comment>
<protein>
    <recommendedName>
        <fullName evidence="3">CBS domain-containing protein</fullName>
    </recommendedName>
</protein>
<dbReference type="PROSITE" id="PS51371">
    <property type="entry name" value="CBS"/>
    <property type="match status" value="2"/>
</dbReference>
<dbReference type="SUPFAM" id="SSF54631">
    <property type="entry name" value="CBS-domain pair"/>
    <property type="match status" value="1"/>
</dbReference>
<dbReference type="CDD" id="cd04586">
    <property type="entry name" value="CBS_pair_BON_assoc"/>
    <property type="match status" value="1"/>
</dbReference>
<accession>A0A133UTU0</accession>
<name>A0A133UTU0_9EURY</name>
<dbReference type="Pfam" id="PF00571">
    <property type="entry name" value="CBS"/>
    <property type="match status" value="2"/>
</dbReference>
<dbReference type="PANTHER" id="PTHR43080:SF2">
    <property type="entry name" value="CBS DOMAIN-CONTAINING PROTEIN"/>
    <property type="match status" value="1"/>
</dbReference>
<dbReference type="Proteomes" id="UP000070414">
    <property type="component" value="Unassembled WGS sequence"/>
</dbReference>
<dbReference type="EMBL" id="LHXS01000010">
    <property type="protein sequence ID" value="KXA97526.1"/>
    <property type="molecule type" value="Genomic_DNA"/>
</dbReference>
<dbReference type="PANTHER" id="PTHR43080">
    <property type="entry name" value="CBS DOMAIN-CONTAINING PROTEIN CBSX3, MITOCHONDRIAL"/>
    <property type="match status" value="1"/>
</dbReference>
<reference evidence="4 5" key="1">
    <citation type="journal article" date="2016" name="Sci. Rep.">
        <title>Metabolic traits of an uncultured archaeal lineage -MSBL1- from brine pools of the Red Sea.</title>
        <authorList>
            <person name="Mwirichia R."/>
            <person name="Alam I."/>
            <person name="Rashid M."/>
            <person name="Vinu M."/>
            <person name="Ba-Alawi W."/>
            <person name="Anthony Kamau A."/>
            <person name="Kamanda Ngugi D."/>
            <person name="Goker M."/>
            <person name="Klenk H.P."/>
            <person name="Bajic V."/>
            <person name="Stingl U."/>
        </authorList>
    </citation>
    <scope>NUCLEOTIDE SEQUENCE [LARGE SCALE GENOMIC DNA]</scope>
    <source>
        <strain evidence="4">SCGC-AAA259I14</strain>
    </source>
</reference>
<feature type="domain" description="CBS" evidence="3">
    <location>
        <begin position="1"/>
        <end position="57"/>
    </location>
</feature>
<dbReference type="InterPro" id="IPR046342">
    <property type="entry name" value="CBS_dom_sf"/>
</dbReference>
<sequence>MTKDVINFKPEDSLATVAKTFIEEKISAGPVVGEDNRVVGIISESDLMGVLEYHEDLGSELLTLVPGYGGRWSFQRSFEEVDEWLQRVEEGKVKDEMTKKVFTVNPEDDVAKIEEAMVLRKVNQVPVVDEEGKLVGIVARADLIRARS</sequence>
<dbReference type="InterPro" id="IPR000644">
    <property type="entry name" value="CBS_dom"/>
</dbReference>
<keyword evidence="1 2" id="KW-0129">CBS domain</keyword>
<dbReference type="InterPro" id="IPR051257">
    <property type="entry name" value="Diverse_CBS-Domain"/>
</dbReference>